<dbReference type="AlphaFoldDB" id="A0A820C6M0"/>
<proteinExistence type="predicted"/>
<dbReference type="PANTHER" id="PTHR21301:SF10">
    <property type="entry name" value="REVERSE TRANSCRIPTASE DOMAIN-CONTAINING PROTEIN"/>
    <property type="match status" value="1"/>
</dbReference>
<dbReference type="SUPFAM" id="SSF56672">
    <property type="entry name" value="DNA/RNA polymerases"/>
    <property type="match status" value="1"/>
</dbReference>
<feature type="domain" description="Reverse transcriptase" evidence="1">
    <location>
        <begin position="172"/>
        <end position="392"/>
    </location>
</feature>
<protein>
    <recommendedName>
        <fullName evidence="1">Reverse transcriptase domain-containing protein</fullName>
    </recommendedName>
</protein>
<gene>
    <name evidence="2" type="ORF">OVN521_LOCUS27212</name>
</gene>
<dbReference type="EMBL" id="CAJOBG010007436">
    <property type="protein sequence ID" value="CAF4216802.1"/>
    <property type="molecule type" value="Genomic_DNA"/>
</dbReference>
<name>A0A820C6M0_9BILA</name>
<dbReference type="PANTHER" id="PTHR21301">
    <property type="entry name" value="REVERSE TRANSCRIPTASE"/>
    <property type="match status" value="1"/>
</dbReference>
<sequence length="392" mass="45702">MKQCRRRRRRSNMSIYTKITASLPLIEVDLNLTSKQISMFIKGLKYVIPCQSRFSRKPIEQIVNEQYQNISTIVKNCLKDHCIPTTDTRVKQAFQELKHLLSELYSSPLPRSLAVCSQQEYKFVRSIQQLLHCRTDIVIRRRDKSKVFYIGKAIDFERKAEEYMLKTEAYQAITNGRSHLSDILCAVQTLLENLPNTPLRPIIACTNEPTTLVSKFLNDLLAPIFLSVVRETTFINDIDVIRKLEKYVLDGLFQSTTKFIIIDVTDLYTMIPREGSLRIDCIMKLARLVLDSNCFVYNNKYYKQSRGGAMGSIFTQVLANIYMYYWEQNLIKYTTDQRGIYGRYIDDIFMATNQTIIEVQQELKKIMSKDINIKINYEINTSVNFLDITITN</sequence>
<organism evidence="2 3">
    <name type="scientific">Rotaria magnacalcarata</name>
    <dbReference type="NCBI Taxonomy" id="392030"/>
    <lineage>
        <taxon>Eukaryota</taxon>
        <taxon>Metazoa</taxon>
        <taxon>Spiralia</taxon>
        <taxon>Gnathifera</taxon>
        <taxon>Rotifera</taxon>
        <taxon>Eurotatoria</taxon>
        <taxon>Bdelloidea</taxon>
        <taxon>Philodinida</taxon>
        <taxon>Philodinidae</taxon>
        <taxon>Rotaria</taxon>
    </lineage>
</organism>
<reference evidence="2" key="1">
    <citation type="submission" date="2021-02" db="EMBL/GenBank/DDBJ databases">
        <authorList>
            <person name="Nowell W R."/>
        </authorList>
    </citation>
    <scope>NUCLEOTIDE SEQUENCE</scope>
</reference>
<comment type="caution">
    <text evidence="2">The sequence shown here is derived from an EMBL/GenBank/DDBJ whole genome shotgun (WGS) entry which is preliminary data.</text>
</comment>
<dbReference type="InterPro" id="IPR000477">
    <property type="entry name" value="RT_dom"/>
</dbReference>
<dbReference type="Proteomes" id="UP000663866">
    <property type="component" value="Unassembled WGS sequence"/>
</dbReference>
<accession>A0A820C6M0</accession>
<dbReference type="PROSITE" id="PS50878">
    <property type="entry name" value="RT_POL"/>
    <property type="match status" value="1"/>
</dbReference>
<evidence type="ECO:0000313" key="2">
    <source>
        <dbReference type="EMBL" id="CAF4216802.1"/>
    </source>
</evidence>
<keyword evidence="3" id="KW-1185">Reference proteome</keyword>
<dbReference type="InterPro" id="IPR043502">
    <property type="entry name" value="DNA/RNA_pol_sf"/>
</dbReference>
<evidence type="ECO:0000259" key="1">
    <source>
        <dbReference type="PROSITE" id="PS50878"/>
    </source>
</evidence>
<evidence type="ECO:0000313" key="3">
    <source>
        <dbReference type="Proteomes" id="UP000663866"/>
    </source>
</evidence>